<dbReference type="AlphaFoldDB" id="A0A368GNM2"/>
<evidence type="ECO:0000313" key="2">
    <source>
        <dbReference type="EMBL" id="RCN44595.1"/>
    </source>
</evidence>
<name>A0A368GNM2_ANCCA</name>
<sequence>MKEAREQPDLNGKQSIINDYQHHWQTQKGDEIISDAQTLLRHIKAALEKVEPKLELQQTQEPIPPQLPQRRNDSNVGSLNVESVIQPSTLFPLLPETAYDAGRMNHNAQPSNQTPQTIRLPKFELPKFYGELEQFPHFWNVFSAAVHNNRSVPNTIKFLHLQSCLQGDAALTIHGLEITEECYDQAIQLLHQGYNRPRLTRNALVNKLKEIKPSSQSALSQRNTFCMVKAVMVQLDKLEDNSRSTATMQIIRDKFSELTRLNLAKRQHKQGTDWTTSQLLDALDAVIEPKTIPQQW</sequence>
<dbReference type="InterPro" id="IPR005312">
    <property type="entry name" value="DUF1759"/>
</dbReference>
<dbReference type="Proteomes" id="UP000252519">
    <property type="component" value="Unassembled WGS sequence"/>
</dbReference>
<dbReference type="STRING" id="29170.A0A368GNM2"/>
<dbReference type="PANTHER" id="PTHR22954">
    <property type="entry name" value="RETROVIRAL PROTEASE-RELATED"/>
    <property type="match status" value="1"/>
</dbReference>
<comment type="caution">
    <text evidence="2">The sequence shown here is derived from an EMBL/GenBank/DDBJ whole genome shotgun (WGS) entry which is preliminary data.</text>
</comment>
<protein>
    <submittedName>
        <fullName evidence="2">Uncharacterized protein</fullName>
    </submittedName>
</protein>
<dbReference type="Pfam" id="PF03564">
    <property type="entry name" value="DUF1759"/>
    <property type="match status" value="1"/>
</dbReference>
<reference evidence="2 3" key="1">
    <citation type="submission" date="2014-10" db="EMBL/GenBank/DDBJ databases">
        <title>Draft genome of the hookworm Ancylostoma caninum.</title>
        <authorList>
            <person name="Mitreva M."/>
        </authorList>
    </citation>
    <scope>NUCLEOTIDE SEQUENCE [LARGE SCALE GENOMIC DNA]</scope>
    <source>
        <strain evidence="2 3">Baltimore</strain>
    </source>
</reference>
<evidence type="ECO:0000313" key="3">
    <source>
        <dbReference type="Proteomes" id="UP000252519"/>
    </source>
</evidence>
<proteinExistence type="predicted"/>
<organism evidence="2 3">
    <name type="scientific">Ancylostoma caninum</name>
    <name type="common">Dog hookworm</name>
    <dbReference type="NCBI Taxonomy" id="29170"/>
    <lineage>
        <taxon>Eukaryota</taxon>
        <taxon>Metazoa</taxon>
        <taxon>Ecdysozoa</taxon>
        <taxon>Nematoda</taxon>
        <taxon>Chromadorea</taxon>
        <taxon>Rhabditida</taxon>
        <taxon>Rhabditina</taxon>
        <taxon>Rhabditomorpha</taxon>
        <taxon>Strongyloidea</taxon>
        <taxon>Ancylostomatidae</taxon>
        <taxon>Ancylostomatinae</taxon>
        <taxon>Ancylostoma</taxon>
    </lineage>
</organism>
<keyword evidence="3" id="KW-1185">Reference proteome</keyword>
<evidence type="ECO:0000256" key="1">
    <source>
        <dbReference type="SAM" id="MobiDB-lite"/>
    </source>
</evidence>
<dbReference type="EMBL" id="JOJR01000125">
    <property type="protein sequence ID" value="RCN44595.1"/>
    <property type="molecule type" value="Genomic_DNA"/>
</dbReference>
<feature type="region of interest" description="Disordered" evidence="1">
    <location>
        <begin position="54"/>
        <end position="74"/>
    </location>
</feature>
<dbReference type="OrthoDB" id="7444419at2759"/>
<dbReference type="PANTHER" id="PTHR22954:SF3">
    <property type="entry name" value="PROTEIN CBG08539"/>
    <property type="match status" value="1"/>
</dbReference>
<accession>A0A368GNM2</accession>
<gene>
    <name evidence="2" type="ORF">ANCCAN_09415</name>
</gene>